<dbReference type="Gene3D" id="3.10.560.10">
    <property type="entry name" value="Outer membrane lipoprotein wza domain like"/>
    <property type="match status" value="2"/>
</dbReference>
<dbReference type="PANTHER" id="PTHR33619">
    <property type="entry name" value="POLYSACCHARIDE EXPORT PROTEIN GFCE-RELATED"/>
    <property type="match status" value="1"/>
</dbReference>
<dbReference type="InterPro" id="IPR049712">
    <property type="entry name" value="Poly_export"/>
</dbReference>
<reference evidence="4" key="1">
    <citation type="journal article" date="2019" name="Int. J. Syst. Evol. Microbiol.">
        <title>The Global Catalogue of Microorganisms (GCM) 10K type strain sequencing project: providing services to taxonomists for standard genome sequencing and annotation.</title>
        <authorList>
            <consortium name="The Broad Institute Genomics Platform"/>
            <consortium name="The Broad Institute Genome Sequencing Center for Infectious Disease"/>
            <person name="Wu L."/>
            <person name="Ma J."/>
        </authorList>
    </citation>
    <scope>NUCLEOTIDE SEQUENCE [LARGE SCALE GENOMIC DNA]</scope>
    <source>
        <strain evidence="4">TISTR 2562</strain>
    </source>
</reference>
<accession>A0ABW5U0L7</accession>
<comment type="caution">
    <text evidence="3">The sequence shown here is derived from an EMBL/GenBank/DDBJ whole genome shotgun (WGS) entry which is preliminary data.</text>
</comment>
<dbReference type="EMBL" id="JBHUMP010000001">
    <property type="protein sequence ID" value="MFD2738312.1"/>
    <property type="molecule type" value="Genomic_DNA"/>
</dbReference>
<keyword evidence="4" id="KW-1185">Reference proteome</keyword>
<dbReference type="Pfam" id="PF02563">
    <property type="entry name" value="Poly_export"/>
    <property type="match status" value="1"/>
</dbReference>
<sequence length="372" mass="39477">MGLTIRNVIWVVLALTLGACSSLPRGAAVEREILRGADDADADFAVYPVTRAFLPSVREWPGNGGADHAWIGRSQGSNAQIIRSGDTLNLAIWDSSENSLLTAPEQRMAQLSGVRVSESGSIFVPYVGRLNVAGRTPDSARSLIQRRLEAIVPSAQVQLAMAEGRGNSVDLVGGVTAPGNIVMPDNNFTVLAAISAGGGVRDSLQNPQVKLVRGSQIYTTSVERLYENPSLDTRLRGGDKVIVEADRRYFLSLGAAGSEAQFPFNRDEVSALDALAIIGGVNEGRADPQGILILREYPASAVRPGIRGPRQQRVVFTLDLTTSDGLFSARNFLIQSGDLVLATESPVTSARTILGLIGAGFGLVNTANRVTN</sequence>
<evidence type="ECO:0000313" key="4">
    <source>
        <dbReference type="Proteomes" id="UP001597474"/>
    </source>
</evidence>
<evidence type="ECO:0000259" key="2">
    <source>
        <dbReference type="Pfam" id="PF02563"/>
    </source>
</evidence>
<name>A0ABW5U0L7_9RHOB</name>
<feature type="domain" description="Polysaccharide export protein N-terminal" evidence="2">
    <location>
        <begin position="79"/>
        <end position="160"/>
    </location>
</feature>
<evidence type="ECO:0000313" key="3">
    <source>
        <dbReference type="EMBL" id="MFD2738312.1"/>
    </source>
</evidence>
<dbReference type="InterPro" id="IPR003715">
    <property type="entry name" value="Poly_export_N"/>
</dbReference>
<proteinExistence type="predicted"/>
<evidence type="ECO:0000256" key="1">
    <source>
        <dbReference type="ARBA" id="ARBA00022729"/>
    </source>
</evidence>
<dbReference type="Proteomes" id="UP001597474">
    <property type="component" value="Unassembled WGS sequence"/>
</dbReference>
<dbReference type="Gene3D" id="3.30.1950.10">
    <property type="entry name" value="wza like domain"/>
    <property type="match status" value="1"/>
</dbReference>
<organism evidence="3 4">
    <name type="scientific">Sulfitobacter aestuarii</name>
    <dbReference type="NCBI Taxonomy" id="2161676"/>
    <lineage>
        <taxon>Bacteria</taxon>
        <taxon>Pseudomonadati</taxon>
        <taxon>Pseudomonadota</taxon>
        <taxon>Alphaproteobacteria</taxon>
        <taxon>Rhodobacterales</taxon>
        <taxon>Roseobacteraceae</taxon>
        <taxon>Sulfitobacter</taxon>
    </lineage>
</organism>
<dbReference type="RefSeq" id="WP_386370914.1">
    <property type="nucleotide sequence ID" value="NZ_JBHUMP010000001.1"/>
</dbReference>
<dbReference type="PANTHER" id="PTHR33619:SF3">
    <property type="entry name" value="POLYSACCHARIDE EXPORT PROTEIN GFCE-RELATED"/>
    <property type="match status" value="1"/>
</dbReference>
<protein>
    <submittedName>
        <fullName evidence="3">Polysaccharide biosynthesis/export family protein</fullName>
    </submittedName>
</protein>
<gene>
    <name evidence="3" type="ORF">ACFSUD_01895</name>
</gene>
<dbReference type="PROSITE" id="PS51257">
    <property type="entry name" value="PROKAR_LIPOPROTEIN"/>
    <property type="match status" value="1"/>
</dbReference>
<keyword evidence="1" id="KW-0732">Signal</keyword>